<organism evidence="1">
    <name type="scientific">bioreactor metagenome</name>
    <dbReference type="NCBI Taxonomy" id="1076179"/>
    <lineage>
        <taxon>unclassified sequences</taxon>
        <taxon>metagenomes</taxon>
        <taxon>ecological metagenomes</taxon>
    </lineage>
</organism>
<gene>
    <name evidence="1" type="ORF">SDC9_122208</name>
</gene>
<accession>A0A645CE34</accession>
<sequence length="81" mass="8762">MADGNFFCTVDDMIIGDNVSVLGINDKTRSASGLYKFRTGTVIVTIGPKKAEIGGLIRLKVTDSDDCRTDIFSDFGNRKLG</sequence>
<proteinExistence type="predicted"/>
<reference evidence="1" key="1">
    <citation type="submission" date="2019-08" db="EMBL/GenBank/DDBJ databases">
        <authorList>
            <person name="Kucharzyk K."/>
            <person name="Murdoch R.W."/>
            <person name="Higgins S."/>
            <person name="Loffler F."/>
        </authorList>
    </citation>
    <scope>NUCLEOTIDE SEQUENCE</scope>
</reference>
<dbReference type="EMBL" id="VSSQ01026479">
    <property type="protein sequence ID" value="MPM75217.1"/>
    <property type="molecule type" value="Genomic_DNA"/>
</dbReference>
<evidence type="ECO:0000313" key="1">
    <source>
        <dbReference type="EMBL" id="MPM75217.1"/>
    </source>
</evidence>
<protein>
    <submittedName>
        <fullName evidence="1">Uncharacterized protein</fullName>
    </submittedName>
</protein>
<name>A0A645CE34_9ZZZZ</name>
<comment type="caution">
    <text evidence="1">The sequence shown here is derived from an EMBL/GenBank/DDBJ whole genome shotgun (WGS) entry which is preliminary data.</text>
</comment>
<dbReference type="AlphaFoldDB" id="A0A645CE34"/>